<evidence type="ECO:0000313" key="1">
    <source>
        <dbReference type="EMBL" id="PZP57214.1"/>
    </source>
</evidence>
<accession>A0A2W5FRZ7</accession>
<comment type="caution">
    <text evidence="1">The sequence shown here is derived from an EMBL/GenBank/DDBJ whole genome shotgun (WGS) entry which is preliminary data.</text>
</comment>
<dbReference type="AlphaFoldDB" id="A0A2W5FRZ7"/>
<organism evidence="1 2">
    <name type="scientific">Micavibrio aeruginosavorus</name>
    <dbReference type="NCBI Taxonomy" id="349221"/>
    <lineage>
        <taxon>Bacteria</taxon>
        <taxon>Pseudomonadati</taxon>
        <taxon>Bdellovibrionota</taxon>
        <taxon>Bdellovibrionia</taxon>
        <taxon>Bdellovibrionales</taxon>
        <taxon>Pseudobdellovibrionaceae</taxon>
        <taxon>Micavibrio</taxon>
    </lineage>
</organism>
<name>A0A2W5FRZ7_9BACT</name>
<reference evidence="1 2" key="1">
    <citation type="submission" date="2017-08" db="EMBL/GenBank/DDBJ databases">
        <title>Infants hospitalized years apart are colonized by the same room-sourced microbial strains.</title>
        <authorList>
            <person name="Brooks B."/>
            <person name="Olm M.R."/>
            <person name="Firek B.A."/>
            <person name="Baker R."/>
            <person name="Thomas B.C."/>
            <person name="Morowitz M.J."/>
            <person name="Banfield J.F."/>
        </authorList>
    </citation>
    <scope>NUCLEOTIDE SEQUENCE [LARGE SCALE GENOMIC DNA]</scope>
    <source>
        <strain evidence="1">S2_006_000_R2_64</strain>
    </source>
</reference>
<evidence type="ECO:0000313" key="2">
    <source>
        <dbReference type="Proteomes" id="UP000249739"/>
    </source>
</evidence>
<dbReference type="EMBL" id="QFOT01000005">
    <property type="protein sequence ID" value="PZP57214.1"/>
    <property type="molecule type" value="Genomic_DNA"/>
</dbReference>
<sequence>MSKAWKPDYGDARLQFPFAVYFSEEEDRLIPVYIVPGYEDDMPESLKENGEPYNSERHDGKLLCPDGCNARLHYCHGFEADGRHQQPHFKTLHDAKNPKLKHRDDCKYKPVKPYLIEVDMAGRCDRLHEVFHHRSRKHISNQLHHPSTREHYASLKGRQKIQMRTPQDFADIIARGQFDRISNAIFIDQHRLIDEHDFFIRYSRNPARQEFRFINLFKRLENERKGHLLPVMMEFQITKDLKERRGNEHKTVTSRSVFYYQEANETGYDGVKHYIVPRAVPYPVKTSSAERSFPDSGHHLVIGYARLGEQVMRDDAFIHYIDIEIRHSDQVLKADIGEIIGNRKQSRQAEQADLFLPPSP</sequence>
<gene>
    <name evidence="1" type="ORF">DI586_01075</name>
</gene>
<proteinExistence type="predicted"/>
<dbReference type="Proteomes" id="UP000249739">
    <property type="component" value="Unassembled WGS sequence"/>
</dbReference>
<protein>
    <submittedName>
        <fullName evidence="1">Uncharacterized protein</fullName>
    </submittedName>
</protein>